<dbReference type="GO" id="GO:0005829">
    <property type="term" value="C:cytosol"/>
    <property type="evidence" value="ECO:0007669"/>
    <property type="project" value="TreeGrafter"/>
</dbReference>
<dbReference type="GO" id="GO:0034355">
    <property type="term" value="P:NAD+ biosynthetic process via the salvage pathway"/>
    <property type="evidence" value="ECO:0007669"/>
    <property type="project" value="TreeGrafter"/>
</dbReference>
<keyword evidence="10 17" id="KW-0808">Transferase</keyword>
<proteinExistence type="inferred from homology"/>
<name>D3BMV1_HETP5</name>
<dbReference type="InterPro" id="IPR040727">
    <property type="entry name" value="NAPRTase_N"/>
</dbReference>
<evidence type="ECO:0000313" key="18">
    <source>
        <dbReference type="Proteomes" id="UP000001396"/>
    </source>
</evidence>
<evidence type="ECO:0000256" key="2">
    <source>
        <dbReference type="ARBA" id="ARBA00004952"/>
    </source>
</evidence>
<comment type="caution">
    <text evidence="17">The sequence shown here is derived from an EMBL/GenBank/DDBJ whole genome shotgun (WGS) entry which is preliminary data.</text>
</comment>
<keyword evidence="11" id="KW-0009">Actin-binding</keyword>
<accession>D3BMV1</accession>
<dbReference type="AlphaFoldDB" id="D3BMV1"/>
<protein>
    <recommendedName>
        <fullName evidence="5">nicotinate phosphoribosyltransferase</fullName>
        <ecNumber evidence="5">6.3.4.21</ecNumber>
    </recommendedName>
</protein>
<dbReference type="CDD" id="cd01570">
    <property type="entry name" value="NAPRTase_A"/>
    <property type="match status" value="1"/>
</dbReference>
<keyword evidence="17" id="KW-0328">Glycosyltransferase</keyword>
<dbReference type="InterPro" id="IPR041619">
    <property type="entry name" value="NAPRTase_C"/>
</dbReference>
<dbReference type="SUPFAM" id="SSF54675">
    <property type="entry name" value="Nicotinate/Quinolinate PRTase N-terminal domain-like"/>
    <property type="match status" value="1"/>
</dbReference>
<keyword evidence="6" id="KW-0963">Cytoplasm</keyword>
<keyword evidence="8" id="KW-0436">Ligase</keyword>
<evidence type="ECO:0000256" key="11">
    <source>
        <dbReference type="ARBA" id="ARBA00023203"/>
    </source>
</evidence>
<feature type="domain" description="Nicotinate phosphoribosyltransferase C-terminal" evidence="16">
    <location>
        <begin position="628"/>
        <end position="744"/>
    </location>
</feature>
<comment type="similarity">
    <text evidence="3">Belongs to the ARPC3 family.</text>
</comment>
<dbReference type="GO" id="GO:0004516">
    <property type="term" value="F:nicotinate phosphoribosyltransferase activity"/>
    <property type="evidence" value="ECO:0007669"/>
    <property type="project" value="UniProtKB-EC"/>
</dbReference>
<dbReference type="EMBL" id="ADBJ01000043">
    <property type="protein sequence ID" value="EFA77313.1"/>
    <property type="molecule type" value="Genomic_DNA"/>
</dbReference>
<dbReference type="InterPro" id="IPR036068">
    <property type="entry name" value="Nicotinate_pribotase-like_C"/>
</dbReference>
<comment type="pathway">
    <text evidence="2">Cofactor biosynthesis; NAD(+) biosynthesis; nicotinate D-ribonucleotide from nicotinate: step 1/1.</text>
</comment>
<evidence type="ECO:0000256" key="13">
    <source>
        <dbReference type="ARBA" id="ARBA00023426"/>
    </source>
</evidence>
<keyword evidence="12" id="KW-0206">Cytoskeleton</keyword>
<organism evidence="17 18">
    <name type="scientific">Heterostelium pallidum (strain ATCC 26659 / Pp 5 / PN500)</name>
    <name type="common">Cellular slime mold</name>
    <name type="synonym">Polysphondylium pallidum</name>
    <dbReference type="NCBI Taxonomy" id="670386"/>
    <lineage>
        <taxon>Eukaryota</taxon>
        <taxon>Amoebozoa</taxon>
        <taxon>Evosea</taxon>
        <taxon>Eumycetozoa</taxon>
        <taxon>Dictyostelia</taxon>
        <taxon>Acytosteliales</taxon>
        <taxon>Acytosteliaceae</taxon>
        <taxon>Heterostelium</taxon>
    </lineage>
</organism>
<evidence type="ECO:0000256" key="14">
    <source>
        <dbReference type="ARBA" id="ARBA00048668"/>
    </source>
</evidence>
<evidence type="ECO:0000256" key="3">
    <source>
        <dbReference type="ARBA" id="ARBA00010856"/>
    </source>
</evidence>
<evidence type="ECO:0000256" key="1">
    <source>
        <dbReference type="ARBA" id="ARBA00004245"/>
    </source>
</evidence>
<keyword evidence="7" id="KW-0597">Phosphoprotein</keyword>
<dbReference type="GO" id="GO:0003779">
    <property type="term" value="F:actin binding"/>
    <property type="evidence" value="ECO:0007669"/>
    <property type="project" value="UniProtKB-KW"/>
</dbReference>
<comment type="subcellular location">
    <subcellularLocation>
        <location evidence="1">Cytoplasm</location>
        <location evidence="1">Cytoskeleton</location>
    </subcellularLocation>
</comment>
<evidence type="ECO:0000256" key="4">
    <source>
        <dbReference type="ARBA" id="ARBA00010897"/>
    </source>
</evidence>
<evidence type="ECO:0000256" key="10">
    <source>
        <dbReference type="ARBA" id="ARBA00022679"/>
    </source>
</evidence>
<dbReference type="InParanoid" id="D3BMV1"/>
<dbReference type="Pfam" id="PF17767">
    <property type="entry name" value="NAPRTase_N"/>
    <property type="match status" value="1"/>
</dbReference>
<dbReference type="InterPro" id="IPR036753">
    <property type="entry name" value="ARPC3_sf"/>
</dbReference>
<dbReference type="FunCoup" id="D3BMV1">
    <property type="interactions" value="201"/>
</dbReference>
<dbReference type="GO" id="GO:0016757">
    <property type="term" value="F:glycosyltransferase activity"/>
    <property type="evidence" value="ECO:0007669"/>
    <property type="project" value="UniProtKB-KW"/>
</dbReference>
<evidence type="ECO:0000256" key="9">
    <source>
        <dbReference type="ARBA" id="ARBA00022642"/>
    </source>
</evidence>
<evidence type="ECO:0000259" key="15">
    <source>
        <dbReference type="Pfam" id="PF17767"/>
    </source>
</evidence>
<dbReference type="SUPFAM" id="SSF69060">
    <property type="entry name" value="Arp2/3 complex 21 kDa subunit ARPC3"/>
    <property type="match status" value="1"/>
</dbReference>
<dbReference type="FunFam" id="3.20.140.10:FF:000018">
    <property type="entry name" value="Nicotinate phosphoribosyltransferase"/>
    <property type="match status" value="1"/>
</dbReference>
<dbReference type="STRING" id="670386.D3BMV1"/>
<dbReference type="Pfam" id="PF17956">
    <property type="entry name" value="NAPRTase_C"/>
    <property type="match status" value="1"/>
</dbReference>
<feature type="domain" description="Nicotinate phosphoribosyltransferase N-terminal" evidence="15">
    <location>
        <begin position="233"/>
        <end position="359"/>
    </location>
</feature>
<dbReference type="InterPro" id="IPR013785">
    <property type="entry name" value="Aldolase_TIM"/>
</dbReference>
<evidence type="ECO:0000256" key="12">
    <source>
        <dbReference type="ARBA" id="ARBA00023212"/>
    </source>
</evidence>
<dbReference type="Proteomes" id="UP000001396">
    <property type="component" value="Unassembled WGS sequence"/>
</dbReference>
<evidence type="ECO:0000313" key="17">
    <source>
        <dbReference type="EMBL" id="EFA77313.1"/>
    </source>
</evidence>
<dbReference type="GO" id="GO:0030833">
    <property type="term" value="P:regulation of actin filament polymerization"/>
    <property type="evidence" value="ECO:0007669"/>
    <property type="project" value="InterPro"/>
</dbReference>
<gene>
    <name evidence="17" type="primary">naprt</name>
    <name evidence="17" type="ORF">PPL_12524</name>
</gene>
<dbReference type="Gene3D" id="1.10.1760.10">
    <property type="entry name" value="Actin-related protein 2/3 complex subunit 3"/>
    <property type="match status" value="1"/>
</dbReference>
<dbReference type="InterPro" id="IPR006405">
    <property type="entry name" value="Nic_PRibTrfase_pncB"/>
</dbReference>
<dbReference type="EC" id="6.3.4.21" evidence="5"/>
<dbReference type="UniPathway" id="UPA00253">
    <property type="reaction ID" value="UER00457"/>
</dbReference>
<dbReference type="GO" id="GO:0005885">
    <property type="term" value="C:Arp2/3 protein complex"/>
    <property type="evidence" value="ECO:0007669"/>
    <property type="project" value="InterPro"/>
</dbReference>
<dbReference type="Pfam" id="PF04062">
    <property type="entry name" value="P21-Arc"/>
    <property type="match status" value="1"/>
</dbReference>
<dbReference type="GeneID" id="31367991"/>
<evidence type="ECO:0000256" key="8">
    <source>
        <dbReference type="ARBA" id="ARBA00022598"/>
    </source>
</evidence>
<dbReference type="RefSeq" id="XP_020429442.1">
    <property type="nucleotide sequence ID" value="XM_020583255.1"/>
</dbReference>
<comment type="function">
    <text evidence="13">Catalyzes the first step in the biosynthesis of NAD from nicotinic acid, the ATP-dependent synthesis of beta-nicotinate D-ribonucleotide from nicotinate and 5-phospho-D-ribose 1-phosphate. Helps prevent cellular oxidative stress via its role in NAD biosynthesis.</text>
</comment>
<dbReference type="Gene3D" id="3.20.140.10">
    <property type="entry name" value="nicotinate phosphoribosyltransferase"/>
    <property type="match status" value="1"/>
</dbReference>
<evidence type="ECO:0000256" key="6">
    <source>
        <dbReference type="ARBA" id="ARBA00022490"/>
    </source>
</evidence>
<dbReference type="PANTHER" id="PTHR11098">
    <property type="entry name" value="NICOTINATE PHOSPHORIBOSYLTRANSFERASE"/>
    <property type="match status" value="1"/>
</dbReference>
<dbReference type="GO" id="GO:0034314">
    <property type="term" value="P:Arp2/3 complex-mediated actin nucleation"/>
    <property type="evidence" value="ECO:0007669"/>
    <property type="project" value="InterPro"/>
</dbReference>
<dbReference type="Gene3D" id="3.20.20.70">
    <property type="entry name" value="Aldolase class I"/>
    <property type="match status" value="1"/>
</dbReference>
<reference evidence="17 18" key="1">
    <citation type="journal article" date="2011" name="Genome Res.">
        <title>Phylogeny-wide analysis of social amoeba genomes highlights ancient origins for complex intercellular communication.</title>
        <authorList>
            <person name="Heidel A.J."/>
            <person name="Lawal H.M."/>
            <person name="Felder M."/>
            <person name="Schilde C."/>
            <person name="Helps N.R."/>
            <person name="Tunggal B."/>
            <person name="Rivero F."/>
            <person name="John U."/>
            <person name="Schleicher M."/>
            <person name="Eichinger L."/>
            <person name="Platzer M."/>
            <person name="Noegel A.A."/>
            <person name="Schaap P."/>
            <person name="Gloeckner G."/>
        </authorList>
    </citation>
    <scope>NUCLEOTIDE SEQUENCE [LARGE SCALE GENOMIC DNA]</scope>
    <source>
        <strain evidence="18">ATCC 26659 / Pp 5 / PN500</strain>
    </source>
</reference>
<dbReference type="OMA" id="VYFPGSP"/>
<comment type="similarity">
    <text evidence="4">Belongs to the NAPRTase family.</text>
</comment>
<keyword evidence="9" id="KW-0662">Pyridine nucleotide biosynthesis</keyword>
<evidence type="ECO:0000259" key="16">
    <source>
        <dbReference type="Pfam" id="PF17956"/>
    </source>
</evidence>
<evidence type="ECO:0000256" key="5">
    <source>
        <dbReference type="ARBA" id="ARBA00013236"/>
    </source>
</evidence>
<dbReference type="InterPro" id="IPR007229">
    <property type="entry name" value="Nic_PRibTrfase-Fam"/>
</dbReference>
<keyword evidence="18" id="KW-1185">Reference proteome</keyword>
<dbReference type="PANTHER" id="PTHR11098:SF1">
    <property type="entry name" value="NICOTINATE PHOSPHORIBOSYLTRANSFERASE"/>
    <property type="match status" value="1"/>
</dbReference>
<comment type="catalytic activity">
    <reaction evidence="14">
        <text>5-phospho-alpha-D-ribose 1-diphosphate + nicotinate + ATP + H2O = nicotinate beta-D-ribonucleotide + ADP + phosphate + diphosphate</text>
        <dbReference type="Rhea" id="RHEA:36163"/>
        <dbReference type="ChEBI" id="CHEBI:15377"/>
        <dbReference type="ChEBI" id="CHEBI:30616"/>
        <dbReference type="ChEBI" id="CHEBI:32544"/>
        <dbReference type="ChEBI" id="CHEBI:33019"/>
        <dbReference type="ChEBI" id="CHEBI:43474"/>
        <dbReference type="ChEBI" id="CHEBI:57502"/>
        <dbReference type="ChEBI" id="CHEBI:58017"/>
        <dbReference type="ChEBI" id="CHEBI:456216"/>
        <dbReference type="EC" id="6.3.4.21"/>
    </reaction>
</comment>
<dbReference type="NCBIfam" id="TIGR01513">
    <property type="entry name" value="NAPRTase_put"/>
    <property type="match status" value="1"/>
</dbReference>
<sequence length="760" mass="85449">MVYHSNFNTDAGYRSIGNYPILPLKTTHKGPAPKADPNSQDIIDEALELFKANILFRNFEVQGNGDRVLIYLTLYITKCLLKIATCNKADAEKQLFTMAQEQFTVPGDSAFPLGGMITIPSTRDATDGIRQSLTQLRLELGVRLVQRVYATDPARPNKWWIRINILVLFGGYMSNPSTPLKRKKTEEIIKNGNGDHPVATNAYRELKRVNTVNYAYQESNGHLKPLNGFVTPLLTDMYQITMAYSLWKNQRHNIHTVFDLYFRKNPFRGEFTVFAGLEEVIRFVSDFHFNDDEVEHIRSLIPDCDQGFIDYLKTLTSKDVTIYALKEGSVVFPRIPLIRIEGPLAVCQLFETTLLNLVNFASLVATNAARHKLAVGKDRVMLEFGLRRAQGPDGAMSASRYSYLGGADGTSNVLAHCFFSIPVKGTHAHSFVTSYNSVSDLVDKTLVGKDGKTYNLFDLALKYRKEMGWTITNESELVAFTAYARTFPNGFLALVDTYDTLNSGVPNYLCLALALNEIGYKAVGIRLDSGDLSYLSKESRKMFKTVGEKYNIDYFNKFQIVASNDLNESTIHDLNRQGHEIDVFAIGTNLVTCQAQPALGCVFKLVEIDGHPRIKLSQETNKVTLPGRKTAYRLFGEAGHPLVDLLLLTPTNASSSPDEIPKAGDKVLCLHPFEEQKRVIVTPKAVEELHIKVFDKGQVMTNPLPSLEEVRAFCLSEIQRIREDHLRASNPTPYKVSITKKLYDSLHSLWLESVPIREMK</sequence>
<evidence type="ECO:0000256" key="7">
    <source>
        <dbReference type="ARBA" id="ARBA00022553"/>
    </source>
</evidence>
<dbReference type="InterPro" id="IPR007204">
    <property type="entry name" value="ARPC3"/>
</dbReference>
<dbReference type="SUPFAM" id="SSF51690">
    <property type="entry name" value="Nicotinate/Quinolinate PRTase C-terminal domain-like"/>
    <property type="match status" value="1"/>
</dbReference>